<feature type="region of interest" description="Disordered" evidence="1">
    <location>
        <begin position="43"/>
        <end position="69"/>
    </location>
</feature>
<feature type="transmembrane region" description="Helical" evidence="2">
    <location>
        <begin position="154"/>
        <end position="173"/>
    </location>
</feature>
<gene>
    <name evidence="3" type="ORF">Vafri_6804</name>
</gene>
<feature type="transmembrane region" description="Helical" evidence="2">
    <location>
        <begin position="185"/>
        <end position="207"/>
    </location>
</feature>
<evidence type="ECO:0000256" key="2">
    <source>
        <dbReference type="SAM" id="Phobius"/>
    </source>
</evidence>
<evidence type="ECO:0000256" key="1">
    <source>
        <dbReference type="SAM" id="MobiDB-lite"/>
    </source>
</evidence>
<accession>A0A8J4EXG0</accession>
<proteinExistence type="predicted"/>
<reference evidence="3" key="1">
    <citation type="journal article" date="2021" name="Proc. Natl. Acad. Sci. U.S.A.">
        <title>Three genomes in the algal genus Volvox reveal the fate of a haploid sex-determining region after a transition to homothallism.</title>
        <authorList>
            <person name="Yamamoto K."/>
            <person name="Hamaji T."/>
            <person name="Kawai-Toyooka H."/>
            <person name="Matsuzaki R."/>
            <person name="Takahashi F."/>
            <person name="Nishimura Y."/>
            <person name="Kawachi M."/>
            <person name="Noguchi H."/>
            <person name="Minakuchi Y."/>
            <person name="Umen J.G."/>
            <person name="Toyoda A."/>
            <person name="Nozaki H."/>
        </authorList>
    </citation>
    <scope>NUCLEOTIDE SEQUENCE</scope>
    <source>
        <strain evidence="3">NIES-3780</strain>
    </source>
</reference>
<keyword evidence="2" id="KW-1133">Transmembrane helix</keyword>
<keyword evidence="4" id="KW-1185">Reference proteome</keyword>
<dbReference type="Proteomes" id="UP000747399">
    <property type="component" value="Unassembled WGS sequence"/>
</dbReference>
<keyword evidence="2" id="KW-0812">Transmembrane</keyword>
<dbReference type="PANTHER" id="PTHR34370">
    <property type="entry name" value="OS04G0600100 PROTEIN"/>
    <property type="match status" value="1"/>
</dbReference>
<protein>
    <submittedName>
        <fullName evidence="3">Uncharacterized protein</fullName>
    </submittedName>
</protein>
<organism evidence="3 4">
    <name type="scientific">Volvox africanus</name>
    <dbReference type="NCBI Taxonomy" id="51714"/>
    <lineage>
        <taxon>Eukaryota</taxon>
        <taxon>Viridiplantae</taxon>
        <taxon>Chlorophyta</taxon>
        <taxon>core chlorophytes</taxon>
        <taxon>Chlorophyceae</taxon>
        <taxon>CS clade</taxon>
        <taxon>Chlamydomonadales</taxon>
        <taxon>Volvocaceae</taxon>
        <taxon>Volvox</taxon>
    </lineage>
</organism>
<sequence length="212" mass="23116">MMQSRVTIPGHAAGVRVAKPLARYTLIKTTPYTWHARGNVLMCSSSTPSPSPNQDSGDSTTPALGTSKNPGLLGRIKHFFLGDKLDKDKLAQLGMGAFASYGFISNVTYGTCMGISWISFVKATGKSPLASGQWPAFLGFYAGLWTMQNFSRPLRFSLAIALAPVFEKIILWISKKTGLNKRWAFGLYLVCFALLSFTLIFGTLYILGGFPQ</sequence>
<keyword evidence="2" id="KW-0472">Membrane</keyword>
<evidence type="ECO:0000313" key="4">
    <source>
        <dbReference type="Proteomes" id="UP000747399"/>
    </source>
</evidence>
<comment type="caution">
    <text evidence="3">The sequence shown here is derived from an EMBL/GenBank/DDBJ whole genome shotgun (WGS) entry which is preliminary data.</text>
</comment>
<dbReference type="AlphaFoldDB" id="A0A8J4EXG0"/>
<evidence type="ECO:0000313" key="3">
    <source>
        <dbReference type="EMBL" id="GIL50687.1"/>
    </source>
</evidence>
<dbReference type="EMBL" id="BNCO01000009">
    <property type="protein sequence ID" value="GIL50687.1"/>
    <property type="molecule type" value="Genomic_DNA"/>
</dbReference>
<name>A0A8J4EXG0_9CHLO</name>
<dbReference type="PANTHER" id="PTHR34370:SF1">
    <property type="entry name" value="OS04G0600100 PROTEIN"/>
    <property type="match status" value="1"/>
</dbReference>
<feature type="transmembrane region" description="Helical" evidence="2">
    <location>
        <begin position="98"/>
        <end position="120"/>
    </location>
</feature>